<dbReference type="HAMAP" id="MF_00201">
    <property type="entry name" value="RecO"/>
    <property type="match status" value="1"/>
</dbReference>
<dbReference type="InterPro" id="IPR012340">
    <property type="entry name" value="NA-bd_OB-fold"/>
</dbReference>
<evidence type="ECO:0000256" key="3">
    <source>
        <dbReference type="ARBA" id="ARBA00022763"/>
    </source>
</evidence>
<organism evidence="8">
    <name type="scientific">marine sediment metagenome</name>
    <dbReference type="NCBI Taxonomy" id="412755"/>
    <lineage>
        <taxon>unclassified sequences</taxon>
        <taxon>metagenomes</taxon>
        <taxon>ecological metagenomes</taxon>
    </lineage>
</organism>
<dbReference type="GO" id="GO:0006302">
    <property type="term" value="P:double-strand break repair"/>
    <property type="evidence" value="ECO:0007669"/>
    <property type="project" value="TreeGrafter"/>
</dbReference>
<gene>
    <name evidence="8" type="ORF">S01H1_46770</name>
</gene>
<accession>X0WD03</accession>
<dbReference type="SUPFAM" id="SSF57863">
    <property type="entry name" value="ArfGap/RecO-like zinc finger"/>
    <property type="match status" value="1"/>
</dbReference>
<evidence type="ECO:0000256" key="4">
    <source>
        <dbReference type="ARBA" id="ARBA00023172"/>
    </source>
</evidence>
<reference evidence="8" key="1">
    <citation type="journal article" date="2014" name="Front. Microbiol.">
        <title>High frequency of phylogenetically diverse reductive dehalogenase-homologous genes in deep subseafloor sedimentary metagenomes.</title>
        <authorList>
            <person name="Kawai M."/>
            <person name="Futagami T."/>
            <person name="Toyoda A."/>
            <person name="Takaki Y."/>
            <person name="Nishi S."/>
            <person name="Hori S."/>
            <person name="Arai W."/>
            <person name="Tsubouchi T."/>
            <person name="Morono Y."/>
            <person name="Uchiyama I."/>
            <person name="Ito T."/>
            <person name="Fujiyama A."/>
            <person name="Inagaki F."/>
            <person name="Takami H."/>
        </authorList>
    </citation>
    <scope>NUCLEOTIDE SEQUENCE</scope>
    <source>
        <strain evidence="8">Expedition CK06-06</strain>
    </source>
</reference>
<keyword evidence="3" id="KW-0227">DNA damage</keyword>
<dbReference type="Gene3D" id="1.20.1440.120">
    <property type="entry name" value="Recombination protein O, C-terminal domain"/>
    <property type="match status" value="1"/>
</dbReference>
<keyword evidence="5" id="KW-0234">DNA repair</keyword>
<evidence type="ECO:0000256" key="2">
    <source>
        <dbReference type="ARBA" id="ARBA00021310"/>
    </source>
</evidence>
<keyword evidence="4" id="KW-0233">DNA recombination</keyword>
<dbReference type="NCBIfam" id="TIGR00613">
    <property type="entry name" value="reco"/>
    <property type="match status" value="1"/>
</dbReference>
<protein>
    <recommendedName>
        <fullName evidence="2">DNA repair protein RecO</fullName>
    </recommendedName>
    <alternativeName>
        <fullName evidence="6">Recombination protein O</fullName>
    </alternativeName>
</protein>
<dbReference type="InterPro" id="IPR003717">
    <property type="entry name" value="RecO"/>
</dbReference>
<dbReference type="Pfam" id="PF02565">
    <property type="entry name" value="RecO_C"/>
    <property type="match status" value="1"/>
</dbReference>
<dbReference type="GO" id="GO:0043590">
    <property type="term" value="C:bacterial nucleoid"/>
    <property type="evidence" value="ECO:0007669"/>
    <property type="project" value="TreeGrafter"/>
</dbReference>
<proteinExistence type="inferred from homology"/>
<dbReference type="InterPro" id="IPR042242">
    <property type="entry name" value="RecO_C"/>
</dbReference>
<dbReference type="PANTHER" id="PTHR33991:SF1">
    <property type="entry name" value="DNA REPAIR PROTEIN RECO"/>
    <property type="match status" value="1"/>
</dbReference>
<dbReference type="GO" id="GO:0006310">
    <property type="term" value="P:DNA recombination"/>
    <property type="evidence" value="ECO:0007669"/>
    <property type="project" value="UniProtKB-KW"/>
</dbReference>
<feature type="non-terminal residue" evidence="8">
    <location>
        <position position="213"/>
    </location>
</feature>
<dbReference type="PANTHER" id="PTHR33991">
    <property type="entry name" value="DNA REPAIR PROTEIN RECO"/>
    <property type="match status" value="1"/>
</dbReference>
<dbReference type="Pfam" id="PF11967">
    <property type="entry name" value="RecO_N"/>
    <property type="match status" value="1"/>
</dbReference>
<comment type="similarity">
    <text evidence="1">Belongs to the RecO family.</text>
</comment>
<dbReference type="InterPro" id="IPR022572">
    <property type="entry name" value="DNA_rep/recomb_RecO_N"/>
</dbReference>
<dbReference type="Gene3D" id="2.40.50.140">
    <property type="entry name" value="Nucleic acid-binding proteins"/>
    <property type="match status" value="1"/>
</dbReference>
<evidence type="ECO:0000259" key="7">
    <source>
        <dbReference type="Pfam" id="PF11967"/>
    </source>
</evidence>
<dbReference type="AlphaFoldDB" id="X0WD03"/>
<dbReference type="SUPFAM" id="SSF50249">
    <property type="entry name" value="Nucleic acid-binding proteins"/>
    <property type="match status" value="1"/>
</dbReference>
<evidence type="ECO:0000313" key="8">
    <source>
        <dbReference type="EMBL" id="GAG10551.1"/>
    </source>
</evidence>
<evidence type="ECO:0000256" key="6">
    <source>
        <dbReference type="ARBA" id="ARBA00033409"/>
    </source>
</evidence>
<dbReference type="EMBL" id="BARS01029957">
    <property type="protein sequence ID" value="GAG10551.1"/>
    <property type="molecule type" value="Genomic_DNA"/>
</dbReference>
<evidence type="ECO:0000256" key="1">
    <source>
        <dbReference type="ARBA" id="ARBA00007452"/>
    </source>
</evidence>
<sequence>MAGPEKTNALVLKTQQWSETSKIAHLYTRKWGRISVLAKGAMRPKAKFWGHLETFSLVEAVIYKKPREGLQLLAQCHLLNPFGGLYADPERAGYGFAAVEFLERHTFEEANDELFEWTVFNFHRWQKLTGNRLALGFYEYLLVALGCLGYRPAINTCRVCGREPGEGRKVMFDQAGGGLICRRCATEGSRYQVLSPGAYERIKKAVNGSIEWE</sequence>
<name>X0WD03_9ZZZZ</name>
<evidence type="ECO:0000256" key="5">
    <source>
        <dbReference type="ARBA" id="ARBA00023204"/>
    </source>
</evidence>
<comment type="caution">
    <text evidence="8">The sequence shown here is derived from an EMBL/GenBank/DDBJ whole genome shotgun (WGS) entry which is preliminary data.</text>
</comment>
<feature type="domain" description="DNA replication/recombination mediator RecO N-terminal" evidence="7">
    <location>
        <begin position="5"/>
        <end position="82"/>
    </location>
</feature>
<dbReference type="InterPro" id="IPR037278">
    <property type="entry name" value="ARFGAP/RecO"/>
</dbReference>